<accession>A0A4Y1R5X6</accession>
<sequence length="116" mass="13270">MRLMFKYKIKVSDARRAWMKSPEMLENCSTGKGETIKVAAFLQSRLIELASRTLGTMRSIVLASHRSILLDEIYLYIPVANTGIGSTLRNEEDRWINTNAPIGWCLLARKEDSFNF</sequence>
<gene>
    <name evidence="1" type="ORF">Prudu_009204</name>
</gene>
<protein>
    <submittedName>
        <fullName evidence="1">Uncharacterized protein</fullName>
    </submittedName>
</protein>
<reference evidence="1" key="1">
    <citation type="journal article" date="2019" name="Science">
        <title>Mutation of a bHLH transcription factor allowed almond domestication.</title>
        <authorList>
            <person name="Sanchez-Perez R."/>
            <person name="Pavan S."/>
            <person name="Mazzeo R."/>
            <person name="Moldovan C."/>
            <person name="Aiese Cigliano R."/>
            <person name="Del Cueto J."/>
            <person name="Ricciardi F."/>
            <person name="Lotti C."/>
            <person name="Ricciardi L."/>
            <person name="Dicenta F."/>
            <person name="Lopez-Marques R.L."/>
            <person name="Lindberg Moller B."/>
        </authorList>
    </citation>
    <scope>NUCLEOTIDE SEQUENCE</scope>
</reference>
<dbReference type="EMBL" id="AP019299">
    <property type="protein sequence ID" value="BBG99493.1"/>
    <property type="molecule type" value="Genomic_DNA"/>
</dbReference>
<dbReference type="AlphaFoldDB" id="A0A4Y1R5X6"/>
<organism evidence="1">
    <name type="scientific">Prunus dulcis</name>
    <name type="common">Almond</name>
    <name type="synonym">Amygdalus dulcis</name>
    <dbReference type="NCBI Taxonomy" id="3755"/>
    <lineage>
        <taxon>Eukaryota</taxon>
        <taxon>Viridiplantae</taxon>
        <taxon>Streptophyta</taxon>
        <taxon>Embryophyta</taxon>
        <taxon>Tracheophyta</taxon>
        <taxon>Spermatophyta</taxon>
        <taxon>Magnoliopsida</taxon>
        <taxon>eudicotyledons</taxon>
        <taxon>Gunneridae</taxon>
        <taxon>Pentapetalae</taxon>
        <taxon>rosids</taxon>
        <taxon>fabids</taxon>
        <taxon>Rosales</taxon>
        <taxon>Rosaceae</taxon>
        <taxon>Amygdaloideae</taxon>
        <taxon>Amygdaleae</taxon>
        <taxon>Prunus</taxon>
    </lineage>
</organism>
<evidence type="ECO:0000313" key="1">
    <source>
        <dbReference type="EMBL" id="BBG99493.1"/>
    </source>
</evidence>
<name>A0A4Y1R5X6_PRUDU</name>
<proteinExistence type="predicted"/>